<dbReference type="VEuPathDB" id="VectorBase:AGAP012363"/>
<reference evidence="1" key="1">
    <citation type="journal article" date="2002" name="Science">
        <title>The genome sequence of the malaria mosquito Anopheles gambiae.</title>
        <authorList>
            <person name="Holt R.A."/>
            <person name="Subramanian G.M."/>
            <person name="Halpern A."/>
            <person name="Sutton G.G."/>
            <person name="Charlab R."/>
            <person name="Nusskern D.R."/>
            <person name="Wincker P."/>
            <person name="Clark A.G."/>
            <person name="Ribeiro J.M."/>
            <person name="Wides R."/>
            <person name="Salzberg S.L."/>
            <person name="Loftus B."/>
            <person name="Yandell M."/>
            <person name="Majoros W.H."/>
            <person name="Rusch D.B."/>
            <person name="Lai Z."/>
            <person name="Kraft C.L."/>
            <person name="Abril J.F."/>
            <person name="Anthouard V."/>
            <person name="Arensburger P."/>
            <person name="Atkinson P.W."/>
            <person name="Baden H."/>
            <person name="de Berardinis V."/>
            <person name="Baldwin D."/>
            <person name="Benes V."/>
            <person name="Biedler J."/>
            <person name="Blass C."/>
            <person name="Bolanos R."/>
            <person name="Boscus D."/>
            <person name="Barnstead M."/>
            <person name="Cai S."/>
            <person name="Center A."/>
            <person name="Chaturverdi K."/>
            <person name="Christophides G.K."/>
            <person name="Chrystal M.A."/>
            <person name="Clamp M."/>
            <person name="Cravchik A."/>
            <person name="Curwen V."/>
            <person name="Dana A."/>
            <person name="Delcher A."/>
            <person name="Dew I."/>
            <person name="Evans C.A."/>
            <person name="Flanigan M."/>
            <person name="Grundschober-Freimoser A."/>
            <person name="Friedli L."/>
            <person name="Gu Z."/>
            <person name="Guan P."/>
            <person name="Guigo R."/>
            <person name="Hillenmeyer M.E."/>
            <person name="Hladun S.L."/>
            <person name="Hogan J.R."/>
            <person name="Hong Y.S."/>
            <person name="Hoover J."/>
            <person name="Jaillon O."/>
            <person name="Ke Z."/>
            <person name="Kodira C."/>
            <person name="Kokoza E."/>
            <person name="Koutsos A."/>
            <person name="Letunic I."/>
            <person name="Levitsky A."/>
            <person name="Liang Y."/>
            <person name="Lin J.J."/>
            <person name="Lobo N.F."/>
            <person name="Lopez J.R."/>
            <person name="Malek J.A."/>
            <person name="McIntosh T.C."/>
            <person name="Meister S."/>
            <person name="Miller J."/>
            <person name="Mobarry C."/>
            <person name="Mongin E."/>
            <person name="Murphy S.D."/>
            <person name="O'Brochta D.A."/>
            <person name="Pfannkoch C."/>
            <person name="Qi R."/>
            <person name="Regier M.A."/>
            <person name="Remington K."/>
            <person name="Shao H."/>
            <person name="Sharakhova M.V."/>
            <person name="Sitter C.D."/>
            <person name="Shetty J."/>
            <person name="Smith T.J."/>
            <person name="Strong R."/>
            <person name="Sun J."/>
            <person name="Thomasova D."/>
            <person name="Ton L.Q."/>
            <person name="Topalis P."/>
            <person name="Tu Z."/>
            <person name="Unger M.F."/>
            <person name="Walenz B."/>
            <person name="Wang A."/>
            <person name="Wang J."/>
            <person name="Wang M."/>
            <person name="Wang X."/>
            <person name="Woodford K.J."/>
            <person name="Wortman J.R."/>
            <person name="Wu M."/>
            <person name="Yao A."/>
            <person name="Zdobnov E.M."/>
            <person name="Zhang H."/>
            <person name="Zhao Q."/>
            <person name="Zhao S."/>
            <person name="Zhu S.C."/>
            <person name="Zhimulev I."/>
            <person name="Coluzzi M."/>
            <person name="della Torre A."/>
            <person name="Roth C.W."/>
            <person name="Louis C."/>
            <person name="Kalush F."/>
            <person name="Mural R.J."/>
            <person name="Myers E.W."/>
            <person name="Adams M.D."/>
            <person name="Smith H.O."/>
            <person name="Broder S."/>
            <person name="Gardner M.J."/>
            <person name="Fraser C.M."/>
            <person name="Birney E."/>
            <person name="Bork P."/>
            <person name="Brey P.T."/>
            <person name="Venter J.C."/>
            <person name="Weissenbach J."/>
            <person name="Kafatos F.C."/>
            <person name="Collins F.H."/>
            <person name="Hoffman S.L."/>
        </authorList>
    </citation>
    <scope>NUCLEOTIDE SEQUENCE [LARGE SCALE GENOMIC DNA]</scope>
    <source>
        <strain evidence="1">PEST</strain>
    </source>
</reference>
<reference evidence="1" key="3">
    <citation type="journal article" date="2004" name="Trends Parasitol.">
        <title>The Anopheles gambiae genome: an update.</title>
        <authorList>
            <person name="Mongin E."/>
            <person name="Louis C."/>
            <person name="Holt R.A."/>
            <person name="Birney E."/>
            <person name="Collins F.H."/>
        </authorList>
    </citation>
    <scope>NUCLEOTIDE SEQUENCE</scope>
    <source>
        <strain evidence="1">PEST</strain>
    </source>
</reference>
<comment type="caution">
    <text evidence="1">The sequence shown here is derived from an EMBL/GenBank/DDBJ whole genome shotgun (WGS) entry which is preliminary data.</text>
</comment>
<accession>A0NGJ7</accession>
<gene>
    <name evidence="1" type="ORF">AgaP_AGAP012363</name>
</gene>
<reference evidence="1" key="2">
    <citation type="submission" date="2002-03" db="EMBL/GenBank/DDBJ databases">
        <authorList>
            <consortium name="The Anopheles Genome Sequencing Consortium"/>
        </authorList>
    </citation>
    <scope>NUCLEOTIDE SEQUENCE</scope>
    <source>
        <strain evidence="1">PEST</strain>
    </source>
</reference>
<reference evidence="1" key="5">
    <citation type="submission" date="2011-05" db="EMBL/GenBank/DDBJ databases">
        <authorList>
            <consortium name="VectorBase"/>
        </authorList>
    </citation>
    <scope>NUCLEOTIDE SEQUENCE</scope>
    <source>
        <strain evidence="1">PEST</strain>
    </source>
</reference>
<name>A0NGJ7_ANOGA</name>
<reference evidence="1" key="4">
    <citation type="journal article" date="2007" name="Genome Biol.">
        <title>Update of the Anopheles gambiae PEST genome assembly.</title>
        <authorList>
            <person name="Sharakhova M.V."/>
            <person name="Hammond M.P."/>
            <person name="Lobo N.F."/>
            <person name="Krzywinski J."/>
            <person name="Unger M.F."/>
            <person name="Hillenmeyer M.E."/>
            <person name="Bruggner R.V."/>
            <person name="Birney E."/>
            <person name="Collins F.H."/>
        </authorList>
    </citation>
    <scope>NUCLEOTIDE SEQUENCE</scope>
    <source>
        <strain evidence="1">PEST</strain>
    </source>
</reference>
<sequence length="91" mass="10180">AFLVQVFTPKTDRKRSENIDNVQCKKTFNRFTSARRTVSVSCRTVYWSVVLKRLFGGARSSARGQCFPVPVNGEVGILCSEVLCFGSKIET</sequence>
<protein>
    <submittedName>
        <fullName evidence="1">AGAP012363-PA</fullName>
    </submittedName>
</protein>
<dbReference type="AlphaFoldDB" id="A0NGJ7"/>
<evidence type="ECO:0000313" key="1">
    <source>
        <dbReference type="EMBL" id="EAU75761.1"/>
    </source>
</evidence>
<proteinExistence type="predicted"/>
<dbReference type="PaxDb" id="7165-AGAP012363-PA"/>
<dbReference type="HOGENOM" id="CLU_2433065_0_0_1"/>
<organism evidence="1">
    <name type="scientific">Anopheles gambiae</name>
    <name type="common">African malaria mosquito</name>
    <dbReference type="NCBI Taxonomy" id="7165"/>
    <lineage>
        <taxon>Eukaryota</taxon>
        <taxon>Metazoa</taxon>
        <taxon>Ecdysozoa</taxon>
        <taxon>Arthropoda</taxon>
        <taxon>Hexapoda</taxon>
        <taxon>Insecta</taxon>
        <taxon>Pterygota</taxon>
        <taxon>Neoptera</taxon>
        <taxon>Endopterygota</taxon>
        <taxon>Diptera</taxon>
        <taxon>Nematocera</taxon>
        <taxon>Culicoidea</taxon>
        <taxon>Culicidae</taxon>
        <taxon>Anophelinae</taxon>
        <taxon>Anopheles</taxon>
    </lineage>
</organism>
<feature type="non-terminal residue" evidence="1">
    <location>
        <position position="1"/>
    </location>
</feature>
<dbReference type="EMBL" id="AAAB01008986">
    <property type="protein sequence ID" value="EAU75761.1"/>
    <property type="molecule type" value="Genomic_DNA"/>
</dbReference>